<protein>
    <submittedName>
        <fullName evidence="3">Unannotated protein</fullName>
    </submittedName>
</protein>
<evidence type="ECO:0000313" key="3">
    <source>
        <dbReference type="EMBL" id="CAB4722191.1"/>
    </source>
</evidence>
<dbReference type="PROSITE" id="PS51898">
    <property type="entry name" value="TYR_RECOMBINASE"/>
    <property type="match status" value="1"/>
</dbReference>
<dbReference type="GO" id="GO:0015074">
    <property type="term" value="P:DNA integration"/>
    <property type="evidence" value="ECO:0007669"/>
    <property type="project" value="InterPro"/>
</dbReference>
<name>A0A6J6RDT2_9ZZZZ</name>
<sequence>MRQLCDSLDNGTKTGKTAKVFASVLWLTGLRPGEALALRTRNFRKNRNGNYELALSENIVQVAKAFSNTGKSQATKQLKARAQRHVRRVPVPDELVEILTSYLANKEPDELLFPSHRHDGALSLSVFEDRWNKACNARWRLYDLRHLNASILIYSGLNIIEVAQRLGHSVQVCSSVYLHALESLNASPTTKLNEFLNQN</sequence>
<dbReference type="Pfam" id="PF00589">
    <property type="entry name" value="Phage_integrase"/>
    <property type="match status" value="1"/>
</dbReference>
<dbReference type="GO" id="GO:0006310">
    <property type="term" value="P:DNA recombination"/>
    <property type="evidence" value="ECO:0007669"/>
    <property type="project" value="UniProtKB-KW"/>
</dbReference>
<dbReference type="InterPro" id="IPR013762">
    <property type="entry name" value="Integrase-like_cat_sf"/>
</dbReference>
<dbReference type="PANTHER" id="PTHR30349:SF64">
    <property type="entry name" value="PROPHAGE INTEGRASE INTD-RELATED"/>
    <property type="match status" value="1"/>
</dbReference>
<dbReference type="EMBL" id="CAEZYI010000041">
    <property type="protein sequence ID" value="CAB4722191.1"/>
    <property type="molecule type" value="Genomic_DNA"/>
</dbReference>
<proteinExistence type="predicted"/>
<dbReference type="InterPro" id="IPR011010">
    <property type="entry name" value="DNA_brk_join_enz"/>
</dbReference>
<dbReference type="SUPFAM" id="SSF56349">
    <property type="entry name" value="DNA breaking-rejoining enzymes"/>
    <property type="match status" value="1"/>
</dbReference>
<evidence type="ECO:0000259" key="2">
    <source>
        <dbReference type="PROSITE" id="PS51898"/>
    </source>
</evidence>
<accession>A0A6J6RDT2</accession>
<feature type="domain" description="Tyr recombinase" evidence="2">
    <location>
        <begin position="1"/>
        <end position="190"/>
    </location>
</feature>
<dbReference type="GO" id="GO:0003677">
    <property type="term" value="F:DNA binding"/>
    <property type="evidence" value="ECO:0007669"/>
    <property type="project" value="InterPro"/>
</dbReference>
<reference evidence="3" key="1">
    <citation type="submission" date="2020-05" db="EMBL/GenBank/DDBJ databases">
        <authorList>
            <person name="Chiriac C."/>
            <person name="Salcher M."/>
            <person name="Ghai R."/>
            <person name="Kavagutti S V."/>
        </authorList>
    </citation>
    <scope>NUCLEOTIDE SEQUENCE</scope>
</reference>
<dbReference type="AlphaFoldDB" id="A0A6J6RDT2"/>
<dbReference type="PANTHER" id="PTHR30349">
    <property type="entry name" value="PHAGE INTEGRASE-RELATED"/>
    <property type="match status" value="1"/>
</dbReference>
<dbReference type="InterPro" id="IPR050090">
    <property type="entry name" value="Tyrosine_recombinase_XerCD"/>
</dbReference>
<dbReference type="Gene3D" id="1.10.443.10">
    <property type="entry name" value="Intergrase catalytic core"/>
    <property type="match status" value="1"/>
</dbReference>
<keyword evidence="1" id="KW-0233">DNA recombination</keyword>
<gene>
    <name evidence="3" type="ORF">UFOPK2662_00804</name>
</gene>
<dbReference type="InterPro" id="IPR002104">
    <property type="entry name" value="Integrase_catalytic"/>
</dbReference>
<organism evidence="3">
    <name type="scientific">freshwater metagenome</name>
    <dbReference type="NCBI Taxonomy" id="449393"/>
    <lineage>
        <taxon>unclassified sequences</taxon>
        <taxon>metagenomes</taxon>
        <taxon>ecological metagenomes</taxon>
    </lineage>
</organism>
<evidence type="ECO:0000256" key="1">
    <source>
        <dbReference type="ARBA" id="ARBA00023172"/>
    </source>
</evidence>